<comment type="caution">
    <text evidence="1">The sequence shown here is derived from an EMBL/GenBank/DDBJ whole genome shotgun (WGS) entry which is preliminary data.</text>
</comment>
<evidence type="ECO:0000313" key="2">
    <source>
        <dbReference type="Proteomes" id="UP000324222"/>
    </source>
</evidence>
<keyword evidence="2" id="KW-1185">Reference proteome</keyword>
<organism evidence="1 2">
    <name type="scientific">Portunus trituberculatus</name>
    <name type="common">Swimming crab</name>
    <name type="synonym">Neptunus trituberculatus</name>
    <dbReference type="NCBI Taxonomy" id="210409"/>
    <lineage>
        <taxon>Eukaryota</taxon>
        <taxon>Metazoa</taxon>
        <taxon>Ecdysozoa</taxon>
        <taxon>Arthropoda</taxon>
        <taxon>Crustacea</taxon>
        <taxon>Multicrustacea</taxon>
        <taxon>Malacostraca</taxon>
        <taxon>Eumalacostraca</taxon>
        <taxon>Eucarida</taxon>
        <taxon>Decapoda</taxon>
        <taxon>Pleocyemata</taxon>
        <taxon>Brachyura</taxon>
        <taxon>Eubrachyura</taxon>
        <taxon>Portunoidea</taxon>
        <taxon>Portunidae</taxon>
        <taxon>Portuninae</taxon>
        <taxon>Portunus</taxon>
    </lineage>
</organism>
<dbReference type="AlphaFoldDB" id="A0A5B7HCD6"/>
<gene>
    <name evidence="1" type="ORF">E2C01_060541</name>
</gene>
<evidence type="ECO:0000313" key="1">
    <source>
        <dbReference type="EMBL" id="MPC66394.1"/>
    </source>
</evidence>
<proteinExistence type="predicted"/>
<reference evidence="1 2" key="1">
    <citation type="submission" date="2019-05" db="EMBL/GenBank/DDBJ databases">
        <title>Another draft genome of Portunus trituberculatus and its Hox gene families provides insights of decapod evolution.</title>
        <authorList>
            <person name="Jeong J.-H."/>
            <person name="Song I."/>
            <person name="Kim S."/>
            <person name="Choi T."/>
            <person name="Kim D."/>
            <person name="Ryu S."/>
            <person name="Kim W."/>
        </authorList>
    </citation>
    <scope>NUCLEOTIDE SEQUENCE [LARGE SCALE GENOMIC DNA]</scope>
    <source>
        <tissue evidence="1">Muscle</tissue>
    </source>
</reference>
<accession>A0A5B7HCD6</accession>
<name>A0A5B7HCD6_PORTR</name>
<protein>
    <submittedName>
        <fullName evidence="1">Uncharacterized protein</fullName>
    </submittedName>
</protein>
<sequence>MKVGKGHYIGTRRQFVEVHPPGSRTLGMVVDIPEAITGNTENTRTQHNKGTAEEELTDTRRLLTEAAKQMRAMTA</sequence>
<dbReference type="Proteomes" id="UP000324222">
    <property type="component" value="Unassembled WGS sequence"/>
</dbReference>
<dbReference type="EMBL" id="VSRR010024695">
    <property type="protein sequence ID" value="MPC66394.1"/>
    <property type="molecule type" value="Genomic_DNA"/>
</dbReference>